<dbReference type="Proteomes" id="UP000013827">
    <property type="component" value="Unassembled WGS sequence"/>
</dbReference>
<dbReference type="PANTHER" id="PTHR19848">
    <property type="entry name" value="WD40 REPEAT PROTEIN"/>
    <property type="match status" value="1"/>
</dbReference>
<evidence type="ECO:0000313" key="5">
    <source>
        <dbReference type="Proteomes" id="UP000013827"/>
    </source>
</evidence>
<dbReference type="EnsemblProtists" id="EOD14483">
    <property type="protein sequence ID" value="EOD14483"/>
    <property type="gene ID" value="EMIHUDRAFT_196841"/>
</dbReference>
<evidence type="ECO:0000313" key="4">
    <source>
        <dbReference type="EnsemblProtists" id="EOD14483"/>
    </source>
</evidence>
<dbReference type="HOGENOM" id="CLU_1117444_0_0_1"/>
<dbReference type="STRING" id="2903.R1BWF7"/>
<dbReference type="Gene3D" id="2.130.10.10">
    <property type="entry name" value="YVTN repeat-like/Quinoprotein amine dehydrogenase"/>
    <property type="match status" value="1"/>
</dbReference>
<accession>A0A0D3IT98</accession>
<protein>
    <recommendedName>
        <fullName evidence="6">Anaphase-promoting complex subunit 4 WD40 domain-containing protein</fullName>
    </recommendedName>
</protein>
<dbReference type="InterPro" id="IPR001680">
    <property type="entry name" value="WD40_rpt"/>
</dbReference>
<sequence>MARRGHLVPSSVPTSSSDPAPALTLRKEDKLAGHNGRVFDLQASVKDLSSSQPLRIAAVGEKGGSVWTFDGGARRHVRLPGTELMRVCWHPDGEHVLTGSAEGAICVRDASSGQTSATLQAAREDEVYGLEVLSEEGLLAAGAGETVQLWDLNRATRTSLAAFTATESGVHFGAFVFSIAARGRILSAALSDGSLRLLDSETLQELATLCAPALATAISPTSPLLACSDRAGGVLLWDLRQLGRGEPIR</sequence>
<feature type="region of interest" description="Disordered" evidence="3">
    <location>
        <begin position="1"/>
        <end position="22"/>
    </location>
</feature>
<feature type="compositionally biased region" description="Low complexity" evidence="3">
    <location>
        <begin position="8"/>
        <end position="22"/>
    </location>
</feature>
<dbReference type="AlphaFoldDB" id="A0A0D3IT98"/>
<name>A0A0D3IT98_EMIH1</name>
<evidence type="ECO:0000256" key="3">
    <source>
        <dbReference type="SAM" id="MobiDB-lite"/>
    </source>
</evidence>
<dbReference type="InterPro" id="IPR015943">
    <property type="entry name" value="WD40/YVTN_repeat-like_dom_sf"/>
</dbReference>
<proteinExistence type="predicted"/>
<keyword evidence="2" id="KW-0677">Repeat</keyword>
<reference evidence="4" key="2">
    <citation type="submission" date="2024-10" db="UniProtKB">
        <authorList>
            <consortium name="EnsemblProtists"/>
        </authorList>
    </citation>
    <scope>IDENTIFICATION</scope>
</reference>
<keyword evidence="5" id="KW-1185">Reference proteome</keyword>
<dbReference type="Pfam" id="PF00400">
    <property type="entry name" value="WD40"/>
    <property type="match status" value="1"/>
</dbReference>
<organism evidence="4 5">
    <name type="scientific">Emiliania huxleyi (strain CCMP1516)</name>
    <dbReference type="NCBI Taxonomy" id="280463"/>
    <lineage>
        <taxon>Eukaryota</taxon>
        <taxon>Haptista</taxon>
        <taxon>Haptophyta</taxon>
        <taxon>Prymnesiophyceae</taxon>
        <taxon>Isochrysidales</taxon>
        <taxon>Noelaerhabdaceae</taxon>
        <taxon>Emiliania</taxon>
    </lineage>
</organism>
<dbReference type="PANTHER" id="PTHR19848:SF8">
    <property type="entry name" value="F-BOX AND WD REPEAT DOMAIN CONTAINING 7"/>
    <property type="match status" value="1"/>
</dbReference>
<keyword evidence="1" id="KW-0853">WD repeat</keyword>
<dbReference type="InterPro" id="IPR036322">
    <property type="entry name" value="WD40_repeat_dom_sf"/>
</dbReference>
<dbReference type="PaxDb" id="2903-EOD14483"/>
<dbReference type="SMART" id="SM00320">
    <property type="entry name" value="WD40"/>
    <property type="match status" value="4"/>
</dbReference>
<dbReference type="RefSeq" id="XP_005766912.1">
    <property type="nucleotide sequence ID" value="XM_005766855.1"/>
</dbReference>
<dbReference type="GeneID" id="17260983"/>
<dbReference type="KEGG" id="ehx:EMIHUDRAFT_196841"/>
<evidence type="ECO:0000256" key="1">
    <source>
        <dbReference type="ARBA" id="ARBA00022574"/>
    </source>
</evidence>
<evidence type="ECO:0000256" key="2">
    <source>
        <dbReference type="ARBA" id="ARBA00022737"/>
    </source>
</evidence>
<reference evidence="5" key="1">
    <citation type="journal article" date="2013" name="Nature">
        <title>Pan genome of the phytoplankton Emiliania underpins its global distribution.</title>
        <authorList>
            <person name="Read B.A."/>
            <person name="Kegel J."/>
            <person name="Klute M.J."/>
            <person name="Kuo A."/>
            <person name="Lefebvre S.C."/>
            <person name="Maumus F."/>
            <person name="Mayer C."/>
            <person name="Miller J."/>
            <person name="Monier A."/>
            <person name="Salamov A."/>
            <person name="Young J."/>
            <person name="Aguilar M."/>
            <person name="Claverie J.M."/>
            <person name="Frickenhaus S."/>
            <person name="Gonzalez K."/>
            <person name="Herman E.K."/>
            <person name="Lin Y.C."/>
            <person name="Napier J."/>
            <person name="Ogata H."/>
            <person name="Sarno A.F."/>
            <person name="Shmutz J."/>
            <person name="Schroeder D."/>
            <person name="de Vargas C."/>
            <person name="Verret F."/>
            <person name="von Dassow P."/>
            <person name="Valentin K."/>
            <person name="Van de Peer Y."/>
            <person name="Wheeler G."/>
            <person name="Dacks J.B."/>
            <person name="Delwiche C.F."/>
            <person name="Dyhrman S.T."/>
            <person name="Glockner G."/>
            <person name="John U."/>
            <person name="Richards T."/>
            <person name="Worden A.Z."/>
            <person name="Zhang X."/>
            <person name="Grigoriev I.V."/>
            <person name="Allen A.E."/>
            <person name="Bidle K."/>
            <person name="Borodovsky M."/>
            <person name="Bowler C."/>
            <person name="Brownlee C."/>
            <person name="Cock J.M."/>
            <person name="Elias M."/>
            <person name="Gladyshev V.N."/>
            <person name="Groth M."/>
            <person name="Guda C."/>
            <person name="Hadaegh A."/>
            <person name="Iglesias-Rodriguez M.D."/>
            <person name="Jenkins J."/>
            <person name="Jones B.M."/>
            <person name="Lawson T."/>
            <person name="Leese F."/>
            <person name="Lindquist E."/>
            <person name="Lobanov A."/>
            <person name="Lomsadze A."/>
            <person name="Malik S.B."/>
            <person name="Marsh M.E."/>
            <person name="Mackinder L."/>
            <person name="Mock T."/>
            <person name="Mueller-Roeber B."/>
            <person name="Pagarete A."/>
            <person name="Parker M."/>
            <person name="Probert I."/>
            <person name="Quesneville H."/>
            <person name="Raines C."/>
            <person name="Rensing S.A."/>
            <person name="Riano-Pachon D.M."/>
            <person name="Richier S."/>
            <person name="Rokitta S."/>
            <person name="Shiraiwa Y."/>
            <person name="Soanes D.M."/>
            <person name="van der Giezen M."/>
            <person name="Wahlund T.M."/>
            <person name="Williams B."/>
            <person name="Wilson W."/>
            <person name="Wolfe G."/>
            <person name="Wurch L.L."/>
        </authorList>
    </citation>
    <scope>NUCLEOTIDE SEQUENCE</scope>
</reference>
<dbReference type="SUPFAM" id="SSF50978">
    <property type="entry name" value="WD40 repeat-like"/>
    <property type="match status" value="1"/>
</dbReference>
<evidence type="ECO:0008006" key="6">
    <source>
        <dbReference type="Google" id="ProtNLM"/>
    </source>
</evidence>